<dbReference type="GO" id="GO:0016020">
    <property type="term" value="C:membrane"/>
    <property type="evidence" value="ECO:0007669"/>
    <property type="project" value="UniProtKB-SubCell"/>
</dbReference>
<evidence type="ECO:0000256" key="5">
    <source>
        <dbReference type="ARBA" id="ARBA00023136"/>
    </source>
</evidence>
<keyword evidence="5 7" id="KW-0472">Membrane</keyword>
<dbReference type="SUPFAM" id="SSF103473">
    <property type="entry name" value="MFS general substrate transporter"/>
    <property type="match status" value="1"/>
</dbReference>
<organism evidence="9">
    <name type="scientific">hydrocarbon metagenome</name>
    <dbReference type="NCBI Taxonomy" id="938273"/>
    <lineage>
        <taxon>unclassified sequences</taxon>
        <taxon>metagenomes</taxon>
        <taxon>ecological metagenomes</taxon>
    </lineage>
</organism>
<dbReference type="InterPro" id="IPR011701">
    <property type="entry name" value="MFS"/>
</dbReference>
<reference evidence="9" key="1">
    <citation type="journal article" date="2015" name="Proc. Natl. Acad. Sci. U.S.A.">
        <title>Networks of energetic and metabolic interactions define dynamics in microbial communities.</title>
        <authorList>
            <person name="Embree M."/>
            <person name="Liu J.K."/>
            <person name="Al-Bassam M.M."/>
            <person name="Zengler K."/>
        </authorList>
    </citation>
    <scope>NUCLEOTIDE SEQUENCE</scope>
</reference>
<dbReference type="Pfam" id="PF07690">
    <property type="entry name" value="MFS_1"/>
    <property type="match status" value="1"/>
</dbReference>
<evidence type="ECO:0000256" key="2">
    <source>
        <dbReference type="ARBA" id="ARBA00022448"/>
    </source>
</evidence>
<dbReference type="Gene3D" id="1.20.1250.20">
    <property type="entry name" value="MFS general substrate transporter like domains"/>
    <property type="match status" value="1"/>
</dbReference>
<evidence type="ECO:0000256" key="4">
    <source>
        <dbReference type="ARBA" id="ARBA00022989"/>
    </source>
</evidence>
<dbReference type="EMBL" id="LNQE01000136">
    <property type="protein sequence ID" value="KUG29070.1"/>
    <property type="molecule type" value="Genomic_DNA"/>
</dbReference>
<feature type="transmembrane region" description="Helical" evidence="7">
    <location>
        <begin position="209"/>
        <end position="232"/>
    </location>
</feature>
<gene>
    <name evidence="9" type="ORF">ASZ90_001047</name>
</gene>
<evidence type="ECO:0000256" key="6">
    <source>
        <dbReference type="SAM" id="MobiDB-lite"/>
    </source>
</evidence>
<sequence length="351" mass="35599">MGISAGPVLGGIIASGLGWRWVFYLGMAPCAVALLVCLKNLTWRLSPAPGARFDWWGAVSSAAGIGLLVFGSAHLEEPLGWWGLGLGLLALAAFIAIERRTQAPLLHLDLFSANKAFSLGVAAMCIVSCAAFGIAFLLSLYLQYVRGMTPAEAGLILAVQPVIQCLVSPAVGRLTDKAPVHLLSGTGAGLAALGVLAAAALSAQTGTVAVVAILSIVGLGIGVFSTPSMVVLMSAVDPSRYGVASAMSGQSRTMGMTACMAVITVVLARYVGNRPLGPEVIGEYLAAMRVLFAAFGVLGLFGAAMAFLAKTAPAASTSPATSQPGPRSLPGQTTDGRTCPPPPAAAGPRAK</sequence>
<feature type="transmembrane region" description="Helical" evidence="7">
    <location>
        <begin position="21"/>
        <end position="41"/>
    </location>
</feature>
<feature type="domain" description="Major facilitator superfamily (MFS) profile" evidence="8">
    <location>
        <begin position="1"/>
        <end position="314"/>
    </location>
</feature>
<keyword evidence="4 7" id="KW-1133">Transmembrane helix</keyword>
<comment type="subcellular location">
    <subcellularLocation>
        <location evidence="1">Membrane</location>
        <topology evidence="1">Multi-pass membrane protein</topology>
    </subcellularLocation>
</comment>
<evidence type="ECO:0000256" key="3">
    <source>
        <dbReference type="ARBA" id="ARBA00022692"/>
    </source>
</evidence>
<evidence type="ECO:0000259" key="8">
    <source>
        <dbReference type="PROSITE" id="PS50850"/>
    </source>
</evidence>
<dbReference type="PANTHER" id="PTHR42718">
    <property type="entry name" value="MAJOR FACILITATOR SUPERFAMILY MULTIDRUG TRANSPORTER MFSC"/>
    <property type="match status" value="1"/>
</dbReference>
<evidence type="ECO:0000313" key="9">
    <source>
        <dbReference type="EMBL" id="KUG29070.1"/>
    </source>
</evidence>
<keyword evidence="3 7" id="KW-0812">Transmembrane</keyword>
<feature type="transmembrane region" description="Helical" evidence="7">
    <location>
        <begin position="183"/>
        <end position="203"/>
    </location>
</feature>
<name>A0A0W8G7S4_9ZZZZ</name>
<accession>A0A0W8G7S4</accession>
<protein>
    <submittedName>
        <fullName evidence="9">Efflux pump antibiotic resistance protein</fullName>
    </submittedName>
</protein>
<comment type="caution">
    <text evidence="9">The sequence shown here is derived from an EMBL/GenBank/DDBJ whole genome shotgun (WGS) entry which is preliminary data.</text>
</comment>
<dbReference type="GO" id="GO:0022857">
    <property type="term" value="F:transmembrane transporter activity"/>
    <property type="evidence" value="ECO:0007669"/>
    <property type="project" value="InterPro"/>
</dbReference>
<feature type="transmembrane region" description="Helical" evidence="7">
    <location>
        <begin position="53"/>
        <end position="73"/>
    </location>
</feature>
<feature type="transmembrane region" description="Helical" evidence="7">
    <location>
        <begin position="253"/>
        <end position="272"/>
    </location>
</feature>
<dbReference type="InterPro" id="IPR036259">
    <property type="entry name" value="MFS_trans_sf"/>
</dbReference>
<dbReference type="InterPro" id="IPR020846">
    <property type="entry name" value="MFS_dom"/>
</dbReference>
<keyword evidence="2" id="KW-0813">Transport</keyword>
<proteinExistence type="predicted"/>
<evidence type="ECO:0000256" key="1">
    <source>
        <dbReference type="ARBA" id="ARBA00004141"/>
    </source>
</evidence>
<feature type="transmembrane region" description="Helical" evidence="7">
    <location>
        <begin position="117"/>
        <end position="141"/>
    </location>
</feature>
<dbReference type="AlphaFoldDB" id="A0A0W8G7S4"/>
<feature type="compositionally biased region" description="Low complexity" evidence="6">
    <location>
        <begin position="315"/>
        <end position="324"/>
    </location>
</feature>
<feature type="region of interest" description="Disordered" evidence="6">
    <location>
        <begin position="315"/>
        <end position="351"/>
    </location>
</feature>
<dbReference type="PANTHER" id="PTHR42718:SF9">
    <property type="entry name" value="MAJOR FACILITATOR SUPERFAMILY MULTIDRUG TRANSPORTER MFSC"/>
    <property type="match status" value="1"/>
</dbReference>
<feature type="transmembrane region" description="Helical" evidence="7">
    <location>
        <begin position="284"/>
        <end position="308"/>
    </location>
</feature>
<evidence type="ECO:0000256" key="7">
    <source>
        <dbReference type="SAM" id="Phobius"/>
    </source>
</evidence>
<dbReference type="PROSITE" id="PS50850">
    <property type="entry name" value="MFS"/>
    <property type="match status" value="1"/>
</dbReference>
<feature type="transmembrane region" description="Helical" evidence="7">
    <location>
        <begin position="79"/>
        <end position="97"/>
    </location>
</feature>